<gene>
    <name evidence="1" type="ORF">M9R61_02610</name>
</gene>
<evidence type="ECO:0000313" key="2">
    <source>
        <dbReference type="Proteomes" id="UP001152172"/>
    </source>
</evidence>
<reference evidence="1" key="1">
    <citation type="submission" date="2022-05" db="EMBL/GenBank/DDBJ databases">
        <authorList>
            <person name="Colautti A."/>
            <person name="Iacumin L."/>
        </authorList>
    </citation>
    <scope>NUCLEOTIDE SEQUENCE</scope>
    <source>
        <strain evidence="1">DSM 30747</strain>
    </source>
</reference>
<proteinExistence type="predicted"/>
<evidence type="ECO:0000313" key="1">
    <source>
        <dbReference type="EMBL" id="MCZ8532239.1"/>
    </source>
</evidence>
<dbReference type="RefSeq" id="WP_269920862.1">
    <property type="nucleotide sequence ID" value="NZ_JAMKBI010000002.1"/>
</dbReference>
<organism evidence="1 2">
    <name type="scientific">Psychrobacillus psychrodurans</name>
    <dbReference type="NCBI Taxonomy" id="126157"/>
    <lineage>
        <taxon>Bacteria</taxon>
        <taxon>Bacillati</taxon>
        <taxon>Bacillota</taxon>
        <taxon>Bacilli</taxon>
        <taxon>Bacillales</taxon>
        <taxon>Bacillaceae</taxon>
        <taxon>Psychrobacillus</taxon>
    </lineage>
</organism>
<sequence>MKKIFFIGALAVLLLTACGNEGNSDETDTYKVSQGKITNEKLLINLAVRTETIIEKYDGVDSVKVEDAEIEAKKHPDLRNDETKEIYKNVYYIDGEYSYQDKKYDFVWSVSFNNNDIDSGGQVLQYISDMETGEKINVNRSLAD</sequence>
<accession>A0A9X3L9W6</accession>
<comment type="caution">
    <text evidence="1">The sequence shown here is derived from an EMBL/GenBank/DDBJ whole genome shotgun (WGS) entry which is preliminary data.</text>
</comment>
<dbReference type="AlphaFoldDB" id="A0A9X3L9W6"/>
<protein>
    <submittedName>
        <fullName evidence="1">Uncharacterized protein</fullName>
    </submittedName>
</protein>
<name>A0A9X3L9W6_9BACI</name>
<dbReference type="EMBL" id="JAMKBI010000002">
    <property type="protein sequence ID" value="MCZ8532239.1"/>
    <property type="molecule type" value="Genomic_DNA"/>
</dbReference>
<dbReference type="PROSITE" id="PS51257">
    <property type="entry name" value="PROKAR_LIPOPROTEIN"/>
    <property type="match status" value="1"/>
</dbReference>
<keyword evidence="2" id="KW-1185">Reference proteome</keyword>
<dbReference type="Proteomes" id="UP001152172">
    <property type="component" value="Unassembled WGS sequence"/>
</dbReference>